<evidence type="ECO:0000256" key="1">
    <source>
        <dbReference type="ARBA" id="ARBA00022598"/>
    </source>
</evidence>
<dbReference type="PROSITE" id="PS51733">
    <property type="entry name" value="BPL_LPL_CATALYTIC"/>
    <property type="match status" value="1"/>
</dbReference>
<dbReference type="Proteomes" id="UP001139409">
    <property type="component" value="Unassembled WGS sequence"/>
</dbReference>
<dbReference type="CDD" id="cd16442">
    <property type="entry name" value="BPL"/>
    <property type="match status" value="1"/>
</dbReference>
<feature type="domain" description="BPL/LPL catalytic" evidence="2">
    <location>
        <begin position="1"/>
        <end position="177"/>
    </location>
</feature>
<accession>A0A9X1L190</accession>
<reference evidence="3" key="1">
    <citation type="submission" date="2021-09" db="EMBL/GenBank/DDBJ databases">
        <title>Fulvivirga sp. isolated from coastal sediment.</title>
        <authorList>
            <person name="Yu H."/>
        </authorList>
    </citation>
    <scope>NUCLEOTIDE SEQUENCE</scope>
    <source>
        <strain evidence="3">1062</strain>
    </source>
</reference>
<keyword evidence="4" id="KW-1185">Reference proteome</keyword>
<name>A0A9X1L190_9BACT</name>
<sequence length="239" mass="27393">MGKKLVFLTTCHSTNEEAYDRIGKEAIPDGTVIITDDQTRGRGQMGNTWESAPGENLTFSLILRPSFLAVNEQFRLTMAISLAMLDVLKSFSSGFSVKWPNDIYHLDRKVSGMLIQNTLKGRQLDYSIIGIGLNLNQQNFSYPAATSLSRITGKEYNLQDIFESLLSQIEGRYLILKNDHERRQKKEYLQNMYQFGEDHLYKSGEVFSGRIIDVRPSGELVMETPRGERDFRFKEVEFL</sequence>
<gene>
    <name evidence="3" type="ORF">LDX50_24060</name>
</gene>
<dbReference type="InterPro" id="IPR004143">
    <property type="entry name" value="BPL_LPL_catalytic"/>
</dbReference>
<dbReference type="Pfam" id="PF03099">
    <property type="entry name" value="BPL_LplA_LipB"/>
    <property type="match status" value="1"/>
</dbReference>
<dbReference type="SUPFAM" id="SSF55681">
    <property type="entry name" value="Class II aaRS and biotin synthetases"/>
    <property type="match status" value="1"/>
</dbReference>
<dbReference type="GO" id="GO:0005737">
    <property type="term" value="C:cytoplasm"/>
    <property type="evidence" value="ECO:0007669"/>
    <property type="project" value="TreeGrafter"/>
</dbReference>
<comment type="caution">
    <text evidence="3">The sequence shown here is derived from an EMBL/GenBank/DDBJ whole genome shotgun (WGS) entry which is preliminary data.</text>
</comment>
<evidence type="ECO:0000313" key="3">
    <source>
        <dbReference type="EMBL" id="MCA6077972.1"/>
    </source>
</evidence>
<proteinExistence type="predicted"/>
<dbReference type="EMBL" id="JAIXNE010000005">
    <property type="protein sequence ID" value="MCA6077972.1"/>
    <property type="molecule type" value="Genomic_DNA"/>
</dbReference>
<evidence type="ECO:0000313" key="4">
    <source>
        <dbReference type="Proteomes" id="UP001139409"/>
    </source>
</evidence>
<dbReference type="InterPro" id="IPR004408">
    <property type="entry name" value="Biotin_CoA_COase_ligase"/>
</dbReference>
<dbReference type="InterPro" id="IPR045864">
    <property type="entry name" value="aa-tRNA-synth_II/BPL/LPL"/>
</dbReference>
<evidence type="ECO:0000259" key="2">
    <source>
        <dbReference type="PROSITE" id="PS51733"/>
    </source>
</evidence>
<dbReference type="AlphaFoldDB" id="A0A9X1L190"/>
<organism evidence="3 4">
    <name type="scientific">Fulvivirga sedimenti</name>
    <dbReference type="NCBI Taxonomy" id="2879465"/>
    <lineage>
        <taxon>Bacteria</taxon>
        <taxon>Pseudomonadati</taxon>
        <taxon>Bacteroidota</taxon>
        <taxon>Cytophagia</taxon>
        <taxon>Cytophagales</taxon>
        <taxon>Fulvivirgaceae</taxon>
        <taxon>Fulvivirga</taxon>
    </lineage>
</organism>
<dbReference type="GO" id="GO:0004077">
    <property type="term" value="F:biotin--[biotin carboxyl-carrier protein] ligase activity"/>
    <property type="evidence" value="ECO:0007669"/>
    <property type="project" value="UniProtKB-EC"/>
</dbReference>
<dbReference type="PANTHER" id="PTHR12835:SF5">
    <property type="entry name" value="BIOTIN--PROTEIN LIGASE"/>
    <property type="match status" value="1"/>
</dbReference>
<dbReference type="PANTHER" id="PTHR12835">
    <property type="entry name" value="BIOTIN PROTEIN LIGASE"/>
    <property type="match status" value="1"/>
</dbReference>
<dbReference type="Gene3D" id="3.30.930.10">
    <property type="entry name" value="Bira Bifunctional Protein, Domain 2"/>
    <property type="match status" value="1"/>
</dbReference>
<dbReference type="RefSeq" id="WP_225698834.1">
    <property type="nucleotide sequence ID" value="NZ_JAIXNE010000005.1"/>
</dbReference>
<dbReference type="EC" id="6.3.4.15" evidence="3"/>
<keyword evidence="1 3" id="KW-0436">Ligase</keyword>
<dbReference type="NCBIfam" id="TIGR00121">
    <property type="entry name" value="birA_ligase"/>
    <property type="match status" value="1"/>
</dbReference>
<protein>
    <submittedName>
        <fullName evidence="3">Biotin--[acetyl-CoA-carboxylase] ligase</fullName>
        <ecNumber evidence="3">6.3.4.15</ecNumber>
    </submittedName>
</protein>